<protein>
    <submittedName>
        <fullName evidence="1">Uncharacterized protein</fullName>
    </submittedName>
</protein>
<dbReference type="EMBL" id="CM039171">
    <property type="protein sequence ID" value="KAH9792424.1"/>
    <property type="molecule type" value="Genomic_DNA"/>
</dbReference>
<evidence type="ECO:0000313" key="2">
    <source>
        <dbReference type="Proteomes" id="UP000829398"/>
    </source>
</evidence>
<reference evidence="2" key="1">
    <citation type="journal article" date="2023" name="Hortic. Res.">
        <title>A chromosome-level phased genome enabling allele-level studies in sweet orange: a case study on citrus Huanglongbing tolerance.</title>
        <authorList>
            <person name="Wu B."/>
            <person name="Yu Q."/>
            <person name="Deng Z."/>
            <person name="Duan Y."/>
            <person name="Luo F."/>
            <person name="Gmitter F. Jr."/>
        </authorList>
    </citation>
    <scope>NUCLEOTIDE SEQUENCE [LARGE SCALE GENOMIC DNA]</scope>
    <source>
        <strain evidence="2">cv. Valencia</strain>
    </source>
</reference>
<gene>
    <name evidence="1" type="ORF">KPL71_004113</name>
</gene>
<keyword evidence="2" id="KW-1185">Reference proteome</keyword>
<sequence length="207" mass="23980">MSSILQCCWKLMHAMMCTRPDICYDVGLVSRYQSNPGRKHWNVVKRILVYLKGIVDYSLCYQGGDLRLIGYTDTDWGGDLDDRKSTLGYVFLLSRGSISWSSKKQTCTTLSTMEAKYVACSVAVQEVGWLRRFLNDLEIVTGLRRPVTIYYDNQATISFTKDAKYHSKSKHIETKYNFVRDIVAKKEVLRCNTYLQTSWLQFYSLKP</sequence>
<accession>A0ACB8N4A6</accession>
<organism evidence="1 2">
    <name type="scientific">Citrus sinensis</name>
    <name type="common">Sweet orange</name>
    <name type="synonym">Citrus aurantium var. sinensis</name>
    <dbReference type="NCBI Taxonomy" id="2711"/>
    <lineage>
        <taxon>Eukaryota</taxon>
        <taxon>Viridiplantae</taxon>
        <taxon>Streptophyta</taxon>
        <taxon>Embryophyta</taxon>
        <taxon>Tracheophyta</taxon>
        <taxon>Spermatophyta</taxon>
        <taxon>Magnoliopsida</taxon>
        <taxon>eudicotyledons</taxon>
        <taxon>Gunneridae</taxon>
        <taxon>Pentapetalae</taxon>
        <taxon>rosids</taxon>
        <taxon>malvids</taxon>
        <taxon>Sapindales</taxon>
        <taxon>Rutaceae</taxon>
        <taxon>Aurantioideae</taxon>
        <taxon>Citrus</taxon>
    </lineage>
</organism>
<comment type="caution">
    <text evidence="1">The sequence shown here is derived from an EMBL/GenBank/DDBJ whole genome shotgun (WGS) entry which is preliminary data.</text>
</comment>
<evidence type="ECO:0000313" key="1">
    <source>
        <dbReference type="EMBL" id="KAH9792424.1"/>
    </source>
</evidence>
<dbReference type="Proteomes" id="UP000829398">
    <property type="component" value="Chromosome 2"/>
</dbReference>
<name>A0ACB8N4A6_CITSI</name>
<proteinExistence type="predicted"/>